<reference evidence="4 5" key="2">
    <citation type="submission" date="2019-01" db="EMBL/GenBank/DDBJ databases">
        <title>The decoding of complex shrimp genome reveals the adaptation for benthos swimmer, frequently molting mechanism and breeding impact on genome.</title>
        <authorList>
            <person name="Sun Y."/>
            <person name="Gao Y."/>
            <person name="Yu Y."/>
        </authorList>
    </citation>
    <scope>NUCLEOTIDE SEQUENCE [LARGE SCALE GENOMIC DNA]</scope>
    <source>
        <tissue evidence="4">Muscle</tissue>
    </source>
</reference>
<dbReference type="OrthoDB" id="6349008at2759"/>
<evidence type="ECO:0000259" key="3">
    <source>
        <dbReference type="Pfam" id="PF00685"/>
    </source>
</evidence>
<dbReference type="Proteomes" id="UP000283509">
    <property type="component" value="Unassembled WGS sequence"/>
</dbReference>
<dbReference type="Gene3D" id="3.40.50.300">
    <property type="entry name" value="P-loop containing nucleotide triphosphate hydrolases"/>
    <property type="match status" value="1"/>
</dbReference>
<feature type="region of interest" description="Disordered" evidence="2">
    <location>
        <begin position="147"/>
        <end position="221"/>
    </location>
</feature>
<accession>A0A3R7LWV7</accession>
<evidence type="ECO:0000313" key="5">
    <source>
        <dbReference type="Proteomes" id="UP000283509"/>
    </source>
</evidence>
<dbReference type="PANTHER" id="PTHR45964:SF9">
    <property type="entry name" value="SULFOTRANSFERASE"/>
    <property type="match status" value="1"/>
</dbReference>
<name>A0A3R7LWV7_PENVA</name>
<dbReference type="InterPro" id="IPR051589">
    <property type="entry name" value="Sialate-O-sulfotransferase"/>
</dbReference>
<dbReference type="InterPro" id="IPR027417">
    <property type="entry name" value="P-loop_NTPase"/>
</dbReference>
<organism evidence="4 5">
    <name type="scientific">Penaeus vannamei</name>
    <name type="common">Whiteleg shrimp</name>
    <name type="synonym">Litopenaeus vannamei</name>
    <dbReference type="NCBI Taxonomy" id="6689"/>
    <lineage>
        <taxon>Eukaryota</taxon>
        <taxon>Metazoa</taxon>
        <taxon>Ecdysozoa</taxon>
        <taxon>Arthropoda</taxon>
        <taxon>Crustacea</taxon>
        <taxon>Multicrustacea</taxon>
        <taxon>Malacostraca</taxon>
        <taxon>Eumalacostraca</taxon>
        <taxon>Eucarida</taxon>
        <taxon>Decapoda</taxon>
        <taxon>Dendrobranchiata</taxon>
        <taxon>Penaeoidea</taxon>
        <taxon>Penaeidae</taxon>
        <taxon>Penaeus</taxon>
    </lineage>
</organism>
<comment type="similarity">
    <text evidence="1">Belongs to the WSCD family.</text>
</comment>
<evidence type="ECO:0000256" key="2">
    <source>
        <dbReference type="SAM" id="MobiDB-lite"/>
    </source>
</evidence>
<protein>
    <submittedName>
        <fullName evidence="4">WSC domain-containing protein 1</fullName>
    </submittedName>
</protein>
<feature type="compositionally biased region" description="Low complexity" evidence="2">
    <location>
        <begin position="150"/>
        <end position="177"/>
    </location>
</feature>
<evidence type="ECO:0000256" key="1">
    <source>
        <dbReference type="ARBA" id="ARBA00010236"/>
    </source>
</evidence>
<proteinExistence type="inferred from homology"/>
<evidence type="ECO:0000313" key="4">
    <source>
        <dbReference type="EMBL" id="ROT61406.1"/>
    </source>
</evidence>
<dbReference type="SUPFAM" id="SSF52540">
    <property type="entry name" value="P-loop containing nucleoside triphosphate hydrolases"/>
    <property type="match status" value="1"/>
</dbReference>
<dbReference type="Pfam" id="PF00685">
    <property type="entry name" value="Sulfotransfer_1"/>
    <property type="match status" value="1"/>
</dbReference>
<comment type="caution">
    <text evidence="4">The sequence shown here is derived from an EMBL/GenBank/DDBJ whole genome shotgun (WGS) entry which is preliminary data.</text>
</comment>
<dbReference type="InterPro" id="IPR000863">
    <property type="entry name" value="Sulfotransferase_dom"/>
</dbReference>
<reference evidence="4 5" key="1">
    <citation type="submission" date="2018-04" db="EMBL/GenBank/DDBJ databases">
        <authorList>
            <person name="Zhang X."/>
            <person name="Yuan J."/>
            <person name="Li F."/>
            <person name="Xiang J."/>
        </authorList>
    </citation>
    <scope>NUCLEOTIDE SEQUENCE [LARGE SCALE GENOMIC DNA]</scope>
    <source>
        <tissue evidence="4">Muscle</tissue>
    </source>
</reference>
<sequence>MNKFFGRGLLLVRNPFDTLIAYRNFLSAGHLGVAGPTAFRGPAWDRFVRNEIELWKSYAVDWITLSRSSHVVHYEHLLEDPRKELLKILHFLRIRVENRRLQDPYTPEQHRVIENAMNEVDQALMQHGWPPLPMHLYSYNYENFTSGPVSHPHQPQSQLSHQLQSQLSHQPPDSSSLAKGTSAGVQSNAIKERKRMVNVKVGEPSDSESNVIKLSPWMKNR</sequence>
<dbReference type="STRING" id="6689.A0A3R7LWV7"/>
<keyword evidence="5" id="KW-1185">Reference proteome</keyword>
<dbReference type="AlphaFoldDB" id="A0A3R7LWV7"/>
<dbReference type="PANTHER" id="PTHR45964">
    <property type="entry name" value="WSCD FAMILY MEMBER CG9164"/>
    <property type="match status" value="1"/>
</dbReference>
<dbReference type="GO" id="GO:0008146">
    <property type="term" value="F:sulfotransferase activity"/>
    <property type="evidence" value="ECO:0007669"/>
    <property type="project" value="InterPro"/>
</dbReference>
<gene>
    <name evidence="4" type="ORF">C7M84_020819</name>
</gene>
<feature type="domain" description="Sulfotransferase" evidence="3">
    <location>
        <begin position="9"/>
        <end position="103"/>
    </location>
</feature>
<dbReference type="EMBL" id="QCYY01004194">
    <property type="protein sequence ID" value="ROT61406.1"/>
    <property type="molecule type" value="Genomic_DNA"/>
</dbReference>